<evidence type="ECO:0000313" key="2">
    <source>
        <dbReference type="EMBL" id="ACL11316.1"/>
    </source>
</evidence>
<accession>B8D5D5</accession>
<dbReference type="eggNOG" id="arCOG01921">
    <property type="taxonomic scope" value="Archaea"/>
</dbReference>
<comment type="similarity">
    <text evidence="1">Belongs to the UPF0216 family.</text>
</comment>
<dbReference type="AlphaFoldDB" id="B8D5D5"/>
<gene>
    <name evidence="2" type="ordered locus">DKAM_0990</name>
</gene>
<evidence type="ECO:0000313" key="3">
    <source>
        <dbReference type="Proteomes" id="UP000006903"/>
    </source>
</evidence>
<dbReference type="InterPro" id="IPR002746">
    <property type="entry name" value="UPF0216"/>
</dbReference>
<dbReference type="NCBIfam" id="NF003153">
    <property type="entry name" value="PRK04115.1"/>
    <property type="match status" value="1"/>
</dbReference>
<sequence length="140" mass="16049">MSNNYIERFLSEELRLVNKHAPYERKNLCELLKMEIPYIVLRDGSQHVLDPRELRRLRDILADDACSLQLPIVIEYIPGEREGIYVVRDEIGAKAIASVMNIGNPTTPLFLSRAHILELRRILRTTTTILLNPGTSINLV</sequence>
<dbReference type="Proteomes" id="UP000006903">
    <property type="component" value="Chromosome"/>
</dbReference>
<dbReference type="Pfam" id="PF01886">
    <property type="entry name" value="DUF61"/>
    <property type="match status" value="1"/>
</dbReference>
<proteinExistence type="inferred from homology"/>
<dbReference type="STRING" id="490899.DKAM_0990"/>
<reference evidence="2 3" key="1">
    <citation type="journal article" date="2009" name="J. Bacteriol.">
        <title>Complete genome sequence of the anaerobic, protein-degrading hyperthermophilic crenarchaeon Desulfurococcus kamchatkensis.</title>
        <authorList>
            <person name="Ravin N.V."/>
            <person name="Mardanov A.V."/>
            <person name="Beletsky A.V."/>
            <person name="Kublanov I.V."/>
            <person name="Kolganova T.V."/>
            <person name="Lebedinsky A.V."/>
            <person name="Chernyh N.A."/>
            <person name="Bonch-Osmolovskaya E.A."/>
            <person name="Skryabin K.G."/>
        </authorList>
    </citation>
    <scope>NUCLEOTIDE SEQUENCE [LARGE SCALE GENOMIC DNA]</scope>
    <source>
        <strain evidence="3">DSM 18924 / JCM 16383 / VKM B-2413 / 1221n</strain>
    </source>
</reference>
<protein>
    <recommendedName>
        <fullName evidence="1">UPF0216 protein DKAM_0990</fullName>
    </recommendedName>
</protein>
<evidence type="ECO:0000256" key="1">
    <source>
        <dbReference type="HAMAP-Rule" id="MF_00585"/>
    </source>
</evidence>
<dbReference type="HAMAP" id="MF_00585">
    <property type="entry name" value="UPF0216"/>
    <property type="match status" value="1"/>
</dbReference>
<dbReference type="GeneID" id="7171111"/>
<dbReference type="KEGG" id="dka:DKAM_0990"/>
<dbReference type="HOGENOM" id="CLU_146474_0_0_2"/>
<name>B8D5D5_DESA1</name>
<organism evidence="2 3">
    <name type="scientific">Desulfurococcus amylolyticus (strain DSM 18924 / JCM 16383 / VKM B-2413 / 1221n)</name>
    <name type="common">Desulfurococcus kamchatkensis</name>
    <dbReference type="NCBI Taxonomy" id="490899"/>
    <lineage>
        <taxon>Archaea</taxon>
        <taxon>Thermoproteota</taxon>
        <taxon>Thermoprotei</taxon>
        <taxon>Desulfurococcales</taxon>
        <taxon>Desulfurococcaceae</taxon>
        <taxon>Desulfurococcus</taxon>
    </lineage>
</organism>
<dbReference type="EMBL" id="CP001140">
    <property type="protein sequence ID" value="ACL11316.1"/>
    <property type="molecule type" value="Genomic_DNA"/>
</dbReference>
<dbReference type="RefSeq" id="WP_012608657.1">
    <property type="nucleotide sequence ID" value="NC_011766.1"/>
</dbReference>